<keyword evidence="1" id="KW-0863">Zinc-finger</keyword>
<accession>A0A3B3Y5R6</accession>
<evidence type="ECO:0000313" key="4">
    <source>
        <dbReference type="Ensembl" id="ENSPMEP00000022488.1"/>
    </source>
</evidence>
<dbReference type="SMART" id="SM00355">
    <property type="entry name" value="ZnF_C2H2"/>
    <property type="match status" value="2"/>
</dbReference>
<evidence type="ECO:0008006" key="6">
    <source>
        <dbReference type="Google" id="ProtNLM"/>
    </source>
</evidence>
<evidence type="ECO:0000313" key="5">
    <source>
        <dbReference type="Proteomes" id="UP000261480"/>
    </source>
</evidence>
<proteinExistence type="predicted"/>
<evidence type="ECO:0000256" key="1">
    <source>
        <dbReference type="PROSITE-ProRule" id="PRU00042"/>
    </source>
</evidence>
<name>A0A3B3Y5R6_9TELE</name>
<dbReference type="InterPro" id="IPR000477">
    <property type="entry name" value="RT_dom"/>
</dbReference>
<feature type="domain" description="Reverse transcriptase" evidence="3">
    <location>
        <begin position="346"/>
        <end position="625"/>
    </location>
</feature>
<dbReference type="PANTHER" id="PTHR19446">
    <property type="entry name" value="REVERSE TRANSCRIPTASES"/>
    <property type="match status" value="1"/>
</dbReference>
<sequence length="1024" mass="113993">MFSSLAPHSANNIVFFNTDRDLKEALGSGLKLPISITVGLKVPWRVMPCPLCNEVLETARDGFGHFLRKHQARKISWFCIKCDSFKPGLHSATCHAAKCVANKRVRPTTTHIFVCEICSSSFKTRRGLSLHTKKHGNPGNKLRTKKLGDSHAGHCEGLFSPLPSPTNKYLEHQFNDVNVPPGCIHPLKSSPALVNRTLSLYVKKMKSSNKISVSRPWKPRRLRVTKGNRRDKYRTIQSLYMNDMAAAASLILDGKEETTCNINIRKIEEAYIALWEKDDMYKELGVFGTLPEANNEPLLMAITPSEVLAAIRGSRGKSAPGPDGIRKAHMLLWDKDGEKLAHLFNAILYNGKLPRLLKRSRSTLVPKSSDLMELSRVENWRPISLSSTILRLLSKILCDRLSEACPAHSSQKGFTRGEGCGTNLMLLDGVVRRAVRHKETLAVVFIDLARAFDSISHQHIREVLELRKVDASICDLVSNSYKHASSRVLTHSGRTRAITLKVGVKQGDPMSPLLFNLCLDPLLTFLDQRGSGFTLSGQSVTALAYADDLVLLSGSWTGMARNLLILEKFLDHTGLEVKIKKCGGFYLNASKQSVVVNDCAEWTIRAAPVPMVDETQAYKYLGVQVNPKRGILPSNPVKEITPILRRISRAPLKPSQKVKILVTYGIPRITYGADMSLAGILNLRKADLEIRNNVKSWLHLSQSTADGLFYSAKVNGGLGLPKLEKIIPISQVKRWCRMFQSGDVKCRALAPSLLPKLEIEKRWVAATGGGGGGESPRKRWRDLEYERWCGLKCQGRGLATFAKDPVSNSWLGDHWGLHESDYILALQLRSSTVGTLTTLSRWRRGNTNCRACGRGWEGIIHVVSQCKFFKKNRMANHNIICGMLAVIGRTLGWVVKQEKRITCPHLGTAVPDLIMLKNGKGLVVDVAVCFEMKPSTLRRRAEAKVSKYEKFAPVVCNMFGLADVKTFGFPLGSRGKWYEGNSTVLREMGLPRSRIKAMAKLFSVTAIRGSTKILKIFKKHTRTA</sequence>
<dbReference type="InterPro" id="IPR043502">
    <property type="entry name" value="DNA/RNA_pol_sf"/>
</dbReference>
<keyword evidence="1" id="KW-0479">Metal-binding</keyword>
<dbReference type="InterPro" id="IPR013087">
    <property type="entry name" value="Znf_C2H2_type"/>
</dbReference>
<evidence type="ECO:0000259" key="3">
    <source>
        <dbReference type="PROSITE" id="PS50878"/>
    </source>
</evidence>
<reference evidence="4" key="2">
    <citation type="submission" date="2025-09" db="UniProtKB">
        <authorList>
            <consortium name="Ensembl"/>
        </authorList>
    </citation>
    <scope>IDENTIFICATION</scope>
</reference>
<dbReference type="SUPFAM" id="SSF56672">
    <property type="entry name" value="DNA/RNA polymerases"/>
    <property type="match status" value="1"/>
</dbReference>
<protein>
    <recommendedName>
        <fullName evidence="6">Reverse transcriptase domain-containing protein</fullName>
    </recommendedName>
</protein>
<keyword evidence="1" id="KW-0862">Zinc</keyword>
<dbReference type="PROSITE" id="PS50878">
    <property type="entry name" value="RT_POL"/>
    <property type="match status" value="1"/>
</dbReference>
<organism evidence="4 5">
    <name type="scientific">Poecilia mexicana</name>
    <dbReference type="NCBI Taxonomy" id="48701"/>
    <lineage>
        <taxon>Eukaryota</taxon>
        <taxon>Metazoa</taxon>
        <taxon>Chordata</taxon>
        <taxon>Craniata</taxon>
        <taxon>Vertebrata</taxon>
        <taxon>Euteleostomi</taxon>
        <taxon>Actinopterygii</taxon>
        <taxon>Neopterygii</taxon>
        <taxon>Teleostei</taxon>
        <taxon>Neoteleostei</taxon>
        <taxon>Acanthomorphata</taxon>
        <taxon>Ovalentaria</taxon>
        <taxon>Atherinomorphae</taxon>
        <taxon>Cyprinodontiformes</taxon>
        <taxon>Poeciliidae</taxon>
        <taxon>Poeciliinae</taxon>
        <taxon>Poecilia</taxon>
    </lineage>
</organism>
<dbReference type="AlphaFoldDB" id="A0A3B3Y5R6"/>
<dbReference type="PROSITE" id="PS00028">
    <property type="entry name" value="ZINC_FINGER_C2H2_1"/>
    <property type="match status" value="1"/>
</dbReference>
<dbReference type="Proteomes" id="UP000261480">
    <property type="component" value="Unplaced"/>
</dbReference>
<dbReference type="CDD" id="cd01650">
    <property type="entry name" value="RT_nLTR_like"/>
    <property type="match status" value="1"/>
</dbReference>
<evidence type="ECO:0000259" key="2">
    <source>
        <dbReference type="PROSITE" id="PS50157"/>
    </source>
</evidence>
<dbReference type="Pfam" id="PF00078">
    <property type="entry name" value="RVT_1"/>
    <property type="match status" value="1"/>
</dbReference>
<dbReference type="Ensembl" id="ENSPMET00000012600.1">
    <property type="protein sequence ID" value="ENSPMEP00000022488.1"/>
    <property type="gene ID" value="ENSPMEG00000003431.1"/>
</dbReference>
<keyword evidence="5" id="KW-1185">Reference proteome</keyword>
<dbReference type="STRING" id="48701.ENSPMEP00000022488"/>
<dbReference type="PROSITE" id="PS50157">
    <property type="entry name" value="ZINC_FINGER_C2H2_2"/>
    <property type="match status" value="1"/>
</dbReference>
<reference evidence="4" key="1">
    <citation type="submission" date="2025-08" db="UniProtKB">
        <authorList>
            <consortium name="Ensembl"/>
        </authorList>
    </citation>
    <scope>IDENTIFICATION</scope>
</reference>
<dbReference type="GO" id="GO:0008270">
    <property type="term" value="F:zinc ion binding"/>
    <property type="evidence" value="ECO:0007669"/>
    <property type="project" value="UniProtKB-KW"/>
</dbReference>
<feature type="domain" description="C2H2-type" evidence="2">
    <location>
        <begin position="113"/>
        <end position="140"/>
    </location>
</feature>